<dbReference type="Proteomes" id="UP000030645">
    <property type="component" value="Unassembled WGS sequence"/>
</dbReference>
<keyword evidence="1" id="KW-1133">Transmembrane helix</keyword>
<sequence>MTRRSNSKKFKVFDFDDDDRSENLQTRFSGDLRKMRKKNKKRDDSPINKYHFLQSCIVLFLLSIFGCSVWSCLFLEKMRAREK</sequence>
<accession>W9RJS0</accession>
<protein>
    <recommendedName>
        <fullName evidence="4">Transmembrane protein</fullName>
    </recommendedName>
</protein>
<reference evidence="3" key="1">
    <citation type="submission" date="2013-01" db="EMBL/GenBank/DDBJ databases">
        <title>Draft Genome Sequence of a Mulberry Tree, Morus notabilis C.K. Schneid.</title>
        <authorList>
            <person name="He N."/>
            <person name="Zhao S."/>
        </authorList>
    </citation>
    <scope>NUCLEOTIDE SEQUENCE</scope>
</reference>
<keyword evidence="1" id="KW-0472">Membrane</keyword>
<name>W9RJS0_9ROSA</name>
<dbReference type="AlphaFoldDB" id="W9RJS0"/>
<evidence type="ECO:0000313" key="2">
    <source>
        <dbReference type="EMBL" id="EXB57289.1"/>
    </source>
</evidence>
<gene>
    <name evidence="2" type="ORF">L484_011375</name>
</gene>
<keyword evidence="3" id="KW-1185">Reference proteome</keyword>
<dbReference type="EMBL" id="KE344341">
    <property type="protein sequence ID" value="EXB57289.1"/>
    <property type="molecule type" value="Genomic_DNA"/>
</dbReference>
<evidence type="ECO:0008006" key="4">
    <source>
        <dbReference type="Google" id="ProtNLM"/>
    </source>
</evidence>
<proteinExistence type="predicted"/>
<feature type="transmembrane region" description="Helical" evidence="1">
    <location>
        <begin position="52"/>
        <end position="75"/>
    </location>
</feature>
<organism evidence="2 3">
    <name type="scientific">Morus notabilis</name>
    <dbReference type="NCBI Taxonomy" id="981085"/>
    <lineage>
        <taxon>Eukaryota</taxon>
        <taxon>Viridiplantae</taxon>
        <taxon>Streptophyta</taxon>
        <taxon>Embryophyta</taxon>
        <taxon>Tracheophyta</taxon>
        <taxon>Spermatophyta</taxon>
        <taxon>Magnoliopsida</taxon>
        <taxon>eudicotyledons</taxon>
        <taxon>Gunneridae</taxon>
        <taxon>Pentapetalae</taxon>
        <taxon>rosids</taxon>
        <taxon>fabids</taxon>
        <taxon>Rosales</taxon>
        <taxon>Moraceae</taxon>
        <taxon>Moreae</taxon>
        <taxon>Morus</taxon>
    </lineage>
</organism>
<keyword evidence="1" id="KW-0812">Transmembrane</keyword>
<evidence type="ECO:0000256" key="1">
    <source>
        <dbReference type="SAM" id="Phobius"/>
    </source>
</evidence>
<evidence type="ECO:0000313" key="3">
    <source>
        <dbReference type="Proteomes" id="UP000030645"/>
    </source>
</evidence>